<dbReference type="AlphaFoldDB" id="A0A4Y2A8Z1"/>
<dbReference type="InterPro" id="IPR006580">
    <property type="entry name" value="Znf_TTF"/>
</dbReference>
<evidence type="ECO:0000256" key="2">
    <source>
        <dbReference type="SAM" id="MobiDB-lite"/>
    </source>
</evidence>
<keyword evidence="1" id="KW-0175">Coiled coil</keyword>
<proteinExistence type="predicted"/>
<feature type="compositionally biased region" description="Basic residues" evidence="2">
    <location>
        <begin position="98"/>
        <end position="114"/>
    </location>
</feature>
<dbReference type="Pfam" id="PF05699">
    <property type="entry name" value="Dimer_Tnp_hAT"/>
    <property type="match status" value="1"/>
</dbReference>
<evidence type="ECO:0000256" key="1">
    <source>
        <dbReference type="SAM" id="Coils"/>
    </source>
</evidence>
<feature type="region of interest" description="Disordered" evidence="2">
    <location>
        <begin position="85"/>
        <end position="121"/>
    </location>
</feature>
<gene>
    <name evidence="4" type="primary">THAP12_42</name>
    <name evidence="4" type="ORF">AVEN_234519-2_1</name>
</gene>
<organism evidence="4 5">
    <name type="scientific">Araneus ventricosus</name>
    <name type="common">Orbweaver spider</name>
    <name type="synonym">Epeira ventricosa</name>
    <dbReference type="NCBI Taxonomy" id="182803"/>
    <lineage>
        <taxon>Eukaryota</taxon>
        <taxon>Metazoa</taxon>
        <taxon>Ecdysozoa</taxon>
        <taxon>Arthropoda</taxon>
        <taxon>Chelicerata</taxon>
        <taxon>Arachnida</taxon>
        <taxon>Araneae</taxon>
        <taxon>Araneomorphae</taxon>
        <taxon>Entelegynae</taxon>
        <taxon>Araneoidea</taxon>
        <taxon>Araneidae</taxon>
        <taxon>Araneus</taxon>
    </lineage>
</organism>
<protein>
    <submittedName>
        <fullName evidence="4">Repressor of the inhibitor of the protein kinase</fullName>
    </submittedName>
</protein>
<name>A0A4Y2A8Z1_ARAVE</name>
<dbReference type="SMART" id="SM00597">
    <property type="entry name" value="ZnF_TTF"/>
    <property type="match status" value="1"/>
</dbReference>
<evidence type="ECO:0000313" key="4">
    <source>
        <dbReference type="EMBL" id="GBL76263.1"/>
    </source>
</evidence>
<dbReference type="Proteomes" id="UP000499080">
    <property type="component" value="Unassembled WGS sequence"/>
</dbReference>
<feature type="compositionally biased region" description="Basic and acidic residues" evidence="2">
    <location>
        <begin position="146"/>
        <end position="157"/>
    </location>
</feature>
<dbReference type="InterPro" id="IPR025398">
    <property type="entry name" value="DUF4371"/>
</dbReference>
<dbReference type="OrthoDB" id="10025028at2759"/>
<sequence length="930" mass="107938">QCNEETIWPGCEQTYDEDWIQSGLCNEWWHEECSSYQGSGAFVCMRLLLNFQVAYSWPHVLRTLTHHVGETLYCLEMEVSKDQCSTAKSESNMNTKAGNKKKRFQSGAEKRKKQKEKEKSAEKQRKFLAAFVVQSTSNTEESSTPLHEDKSTLHPDTEAETVNVEVRNEEEFQVENITSKIDGCNIKHLDASDDSKIIESVNVSDNFPNDIALWPHSISGAARDHYLLNRPSNVGNIKNLKVEYTDRNKIYYRNISESNFYCFKANGKKEFREWLKFSETTIYCFVCKLFSTSNNQTKFITGYNDWKNLARSLKEHESSNFHIEAMFALKKRSVILGRIDTQLAKQLHGQQNYWREVLKRIVATVKLLSSLGIAFRGHRENVDSKRRGNFFSCIQYLSEFDSFLKNHLERYDNAGSRNVSYLSHCVCDEFIALMANEVKQHLIAEVKEAMYYSIIVDSTPDVTHIDQLTFILRFVDEKGDIKERFFGFIPIESHDSAYLENVVLENLRNYSIELKNCRGQTYDNASNMSGRYTGLQARLKEHCKTATYVPCASHTLNLIGNCAAEVCTPAVSYFDFIQKVYVFFSSSTRRWNFLQKNLQDSDIKNVKLISDTRWSARADAVAALNLNYKEIQKSLIEIGEHANEKPVYKLEAKSLARKFDEYETALLTVIWDKLLQRINSVSKYLQDTQANLLKGSSLLKSLTEFINEVRKNFQDIEAEANLMTDNRQYKERRKRKYHFDENKGGEACHEEKQSFIINVHNVICDVLIAELTQRSTTYNNILNDFQIFFDGKLEEKAFETCVTNLITKYADDIEAHYFKDEVKHFIKYTKNEKVTNPMHMYKLIKDGLQSTFPNVETILKIFLTLPICNASGERLFSVLKRVKNYLRNSMSQPHLNELSLLFIENDVVQELDYEKMIDKFSKLKARKVTF</sequence>
<dbReference type="InterPro" id="IPR008906">
    <property type="entry name" value="HATC_C_dom"/>
</dbReference>
<comment type="caution">
    <text evidence="4">The sequence shown here is derived from an EMBL/GenBank/DDBJ whole genome shotgun (WGS) entry which is preliminary data.</text>
</comment>
<reference evidence="4 5" key="1">
    <citation type="journal article" date="2019" name="Sci. Rep.">
        <title>Orb-weaving spider Araneus ventricosus genome elucidates the spidroin gene catalogue.</title>
        <authorList>
            <person name="Kono N."/>
            <person name="Nakamura H."/>
            <person name="Ohtoshi R."/>
            <person name="Moran D.A.P."/>
            <person name="Shinohara A."/>
            <person name="Yoshida Y."/>
            <person name="Fujiwara M."/>
            <person name="Mori M."/>
            <person name="Tomita M."/>
            <person name="Arakawa K."/>
        </authorList>
    </citation>
    <scope>NUCLEOTIDE SEQUENCE [LARGE SCALE GENOMIC DNA]</scope>
</reference>
<feature type="compositionally biased region" description="Polar residues" evidence="2">
    <location>
        <begin position="135"/>
        <end position="145"/>
    </location>
</feature>
<evidence type="ECO:0000313" key="5">
    <source>
        <dbReference type="Proteomes" id="UP000499080"/>
    </source>
</evidence>
<dbReference type="PANTHER" id="PTHR45749">
    <property type="match status" value="1"/>
</dbReference>
<accession>A0A4Y2A8Z1</accession>
<dbReference type="SUPFAM" id="SSF53098">
    <property type="entry name" value="Ribonuclease H-like"/>
    <property type="match status" value="1"/>
</dbReference>
<dbReference type="PANTHER" id="PTHR45749:SF23">
    <property type="entry name" value="ZINC FINGER MYM-TYPE PROTEIN 1-LIKE"/>
    <property type="match status" value="1"/>
</dbReference>
<dbReference type="CDD" id="cd15517">
    <property type="entry name" value="PHD_TCF19_like"/>
    <property type="match status" value="1"/>
</dbReference>
<dbReference type="InterPro" id="IPR012337">
    <property type="entry name" value="RNaseH-like_sf"/>
</dbReference>
<feature type="domain" description="TTF-type" evidence="3">
    <location>
        <begin position="263"/>
        <end position="341"/>
    </location>
</feature>
<feature type="coiled-coil region" evidence="1">
    <location>
        <begin position="699"/>
        <end position="726"/>
    </location>
</feature>
<dbReference type="GO" id="GO:0046983">
    <property type="term" value="F:protein dimerization activity"/>
    <property type="evidence" value="ECO:0007669"/>
    <property type="project" value="InterPro"/>
</dbReference>
<evidence type="ECO:0000259" key="3">
    <source>
        <dbReference type="SMART" id="SM00597"/>
    </source>
</evidence>
<dbReference type="Pfam" id="PF14291">
    <property type="entry name" value="DUF4371"/>
    <property type="match status" value="1"/>
</dbReference>
<feature type="compositionally biased region" description="Polar residues" evidence="2">
    <location>
        <begin position="85"/>
        <end position="97"/>
    </location>
</feature>
<keyword evidence="5" id="KW-1185">Reference proteome</keyword>
<feature type="region of interest" description="Disordered" evidence="2">
    <location>
        <begin position="135"/>
        <end position="158"/>
    </location>
</feature>
<feature type="non-terminal residue" evidence="4">
    <location>
        <position position="1"/>
    </location>
</feature>
<dbReference type="EMBL" id="BGPR01000009">
    <property type="protein sequence ID" value="GBL76263.1"/>
    <property type="molecule type" value="Genomic_DNA"/>
</dbReference>